<dbReference type="OrthoDB" id="3360976at2759"/>
<gene>
    <name evidence="2" type="ORF">EIP91_003635</name>
</gene>
<comment type="caution">
    <text evidence="2">The sequence shown here is derived from an EMBL/GenBank/DDBJ whole genome shotgun (WGS) entry which is preliminary data.</text>
</comment>
<dbReference type="Proteomes" id="UP000292702">
    <property type="component" value="Unassembled WGS sequence"/>
</dbReference>
<evidence type="ECO:0000313" key="2">
    <source>
        <dbReference type="EMBL" id="TCD64775.1"/>
    </source>
</evidence>
<organism evidence="2 3">
    <name type="scientific">Steccherinum ochraceum</name>
    <dbReference type="NCBI Taxonomy" id="92696"/>
    <lineage>
        <taxon>Eukaryota</taxon>
        <taxon>Fungi</taxon>
        <taxon>Dikarya</taxon>
        <taxon>Basidiomycota</taxon>
        <taxon>Agaricomycotina</taxon>
        <taxon>Agaricomycetes</taxon>
        <taxon>Polyporales</taxon>
        <taxon>Steccherinaceae</taxon>
        <taxon>Steccherinum</taxon>
    </lineage>
</organism>
<feature type="domain" description="DUF6593" evidence="1">
    <location>
        <begin position="28"/>
        <end position="190"/>
    </location>
</feature>
<evidence type="ECO:0000313" key="3">
    <source>
        <dbReference type="Proteomes" id="UP000292702"/>
    </source>
</evidence>
<dbReference type="AlphaFoldDB" id="A0A4R0RGH1"/>
<accession>A0A4R0RGH1</accession>
<protein>
    <recommendedName>
        <fullName evidence="1">DUF6593 domain-containing protein</fullName>
    </recommendedName>
</protein>
<proteinExistence type="predicted"/>
<name>A0A4R0RGH1_9APHY</name>
<dbReference type="EMBL" id="RWJN01000216">
    <property type="protein sequence ID" value="TCD64775.1"/>
    <property type="molecule type" value="Genomic_DNA"/>
</dbReference>
<keyword evidence="3" id="KW-1185">Reference proteome</keyword>
<dbReference type="InterPro" id="IPR046528">
    <property type="entry name" value="DUF6593"/>
</dbReference>
<dbReference type="Pfam" id="PF20236">
    <property type="entry name" value="DUF6593"/>
    <property type="match status" value="1"/>
</dbReference>
<reference evidence="2 3" key="1">
    <citation type="submission" date="2018-11" db="EMBL/GenBank/DDBJ databases">
        <title>Genome assembly of Steccherinum ochraceum LE-BIN_3174, the white-rot fungus of the Steccherinaceae family (The Residual Polyporoid clade, Polyporales, Basidiomycota).</title>
        <authorList>
            <person name="Fedorova T.V."/>
            <person name="Glazunova O.A."/>
            <person name="Landesman E.O."/>
            <person name="Moiseenko K.V."/>
            <person name="Psurtseva N.V."/>
            <person name="Savinova O.S."/>
            <person name="Shakhova N.V."/>
            <person name="Tyazhelova T.V."/>
            <person name="Vasina D.V."/>
        </authorList>
    </citation>
    <scope>NUCLEOTIDE SEQUENCE [LARGE SCALE GENOMIC DNA]</scope>
    <source>
        <strain evidence="2 3">LE-BIN_3174</strain>
    </source>
</reference>
<evidence type="ECO:0000259" key="1">
    <source>
        <dbReference type="Pfam" id="PF20236"/>
    </source>
</evidence>
<sequence length="204" mass="23296">MELHLTSSEPYHTVLVAQSLKSSGSQREPTPMYHIHSPHHFNRKSTKISRIDPSVAHDASYNFKGKKRSDIKDCEEYGSGVNEMARITWNTLSSSRIVFEGKILEVDQFMPRSGFLWCNRTFQGPDGLTYVWHNGSHLSLSVMRDGQKVEVVRFHEPFSFRKKPYLIVQEEAMHILDLVVATWVFVATRKQEDERTSAAVAAAS</sequence>